<proteinExistence type="predicted"/>
<evidence type="ECO:0000313" key="1">
    <source>
        <dbReference type="EMBL" id="CDW49482.1"/>
    </source>
</evidence>
<accession>A0A0K2VH20</accession>
<sequence length="97" mass="10258">MRGAVDILSQDAPSCNFQGVEVMAGGEPHEGTTEISHIVAAEVLVLFAVWGCNGVLDIVGSPDGDDNGICSILGTEEIAHAVSFLLLLRHVYTSKEY</sequence>
<reference evidence="1" key="1">
    <citation type="submission" date="2014-05" db="EMBL/GenBank/DDBJ databases">
        <authorList>
            <person name="Chronopoulou M."/>
        </authorList>
    </citation>
    <scope>NUCLEOTIDE SEQUENCE</scope>
    <source>
        <tissue evidence="1">Whole organism</tissue>
    </source>
</reference>
<organism evidence="1">
    <name type="scientific">Lepeophtheirus salmonis</name>
    <name type="common">Salmon louse</name>
    <name type="synonym">Caligus salmonis</name>
    <dbReference type="NCBI Taxonomy" id="72036"/>
    <lineage>
        <taxon>Eukaryota</taxon>
        <taxon>Metazoa</taxon>
        <taxon>Ecdysozoa</taxon>
        <taxon>Arthropoda</taxon>
        <taxon>Crustacea</taxon>
        <taxon>Multicrustacea</taxon>
        <taxon>Hexanauplia</taxon>
        <taxon>Copepoda</taxon>
        <taxon>Siphonostomatoida</taxon>
        <taxon>Caligidae</taxon>
        <taxon>Lepeophtheirus</taxon>
    </lineage>
</organism>
<dbReference type="EMBL" id="HACA01032121">
    <property type="protein sequence ID" value="CDW49482.1"/>
    <property type="molecule type" value="Transcribed_RNA"/>
</dbReference>
<name>A0A0K2VH20_LEPSM</name>
<dbReference type="AlphaFoldDB" id="A0A0K2VH20"/>
<protein>
    <submittedName>
        <fullName evidence="1">Uncharacterized protein</fullName>
    </submittedName>
</protein>